<dbReference type="PANTHER" id="PTHR23501:SF3">
    <property type="entry name" value="MAJOR FACILITATOR SUPERFAMILY (MFS) PROFILE DOMAIN-CONTAINING PROTEIN"/>
    <property type="match status" value="1"/>
</dbReference>
<dbReference type="InterPro" id="IPR020846">
    <property type="entry name" value="MFS_dom"/>
</dbReference>
<dbReference type="InterPro" id="IPR011701">
    <property type="entry name" value="MFS"/>
</dbReference>
<evidence type="ECO:0000256" key="1">
    <source>
        <dbReference type="ARBA" id="ARBA00004141"/>
    </source>
</evidence>
<feature type="transmembrane region" description="Helical" evidence="6">
    <location>
        <begin position="195"/>
        <end position="212"/>
    </location>
</feature>
<name>A0ABR0SXC1_9HYPO</name>
<feature type="domain" description="Major facilitator superfamily (MFS) profile" evidence="7">
    <location>
        <begin position="73"/>
        <end position="576"/>
    </location>
</feature>
<feature type="transmembrane region" description="Helical" evidence="6">
    <location>
        <begin position="309"/>
        <end position="329"/>
    </location>
</feature>
<dbReference type="InterPro" id="IPR036259">
    <property type="entry name" value="MFS_trans_sf"/>
</dbReference>
<feature type="transmembrane region" description="Helical" evidence="6">
    <location>
        <begin position="161"/>
        <end position="183"/>
    </location>
</feature>
<dbReference type="PANTHER" id="PTHR23501">
    <property type="entry name" value="MAJOR FACILITATOR SUPERFAMILY"/>
    <property type="match status" value="1"/>
</dbReference>
<keyword evidence="3 6" id="KW-1133">Transmembrane helix</keyword>
<feature type="transmembrane region" description="Helical" evidence="6">
    <location>
        <begin position="553"/>
        <end position="572"/>
    </location>
</feature>
<keyword evidence="2 6" id="KW-0812">Transmembrane</keyword>
<feature type="transmembrane region" description="Helical" evidence="6">
    <location>
        <begin position="224"/>
        <end position="248"/>
    </location>
</feature>
<gene>
    <name evidence="8" type="ORF">PT974_02180</name>
</gene>
<evidence type="ECO:0000256" key="5">
    <source>
        <dbReference type="SAM" id="MobiDB-lite"/>
    </source>
</evidence>
<evidence type="ECO:0000256" key="3">
    <source>
        <dbReference type="ARBA" id="ARBA00022989"/>
    </source>
</evidence>
<feature type="transmembrane region" description="Helical" evidence="6">
    <location>
        <begin position="442"/>
        <end position="463"/>
    </location>
</feature>
<organism evidence="8 9">
    <name type="scientific">Cladobotryum mycophilum</name>
    <dbReference type="NCBI Taxonomy" id="491253"/>
    <lineage>
        <taxon>Eukaryota</taxon>
        <taxon>Fungi</taxon>
        <taxon>Dikarya</taxon>
        <taxon>Ascomycota</taxon>
        <taxon>Pezizomycotina</taxon>
        <taxon>Sordariomycetes</taxon>
        <taxon>Hypocreomycetidae</taxon>
        <taxon>Hypocreales</taxon>
        <taxon>Hypocreaceae</taxon>
        <taxon>Cladobotryum</taxon>
    </lineage>
</organism>
<dbReference type="Gene3D" id="1.20.1250.20">
    <property type="entry name" value="MFS general substrate transporter like domains"/>
    <property type="match status" value="2"/>
</dbReference>
<feature type="transmembrane region" description="Helical" evidence="6">
    <location>
        <begin position="419"/>
        <end position="436"/>
    </location>
</feature>
<evidence type="ECO:0000259" key="7">
    <source>
        <dbReference type="PROSITE" id="PS50850"/>
    </source>
</evidence>
<feature type="transmembrane region" description="Helical" evidence="6">
    <location>
        <begin position="280"/>
        <end position="303"/>
    </location>
</feature>
<feature type="transmembrane region" description="Helical" evidence="6">
    <location>
        <begin position="138"/>
        <end position="155"/>
    </location>
</feature>
<proteinExistence type="predicted"/>
<evidence type="ECO:0000256" key="6">
    <source>
        <dbReference type="SAM" id="Phobius"/>
    </source>
</evidence>
<dbReference type="EMBL" id="JAVFKD010000002">
    <property type="protein sequence ID" value="KAK5996835.1"/>
    <property type="molecule type" value="Genomic_DNA"/>
</dbReference>
<comment type="caution">
    <text evidence="8">The sequence shown here is derived from an EMBL/GenBank/DDBJ whole genome shotgun (WGS) entry which is preliminary data.</text>
</comment>
<feature type="transmembrane region" description="Helical" evidence="6">
    <location>
        <begin position="349"/>
        <end position="370"/>
    </location>
</feature>
<evidence type="ECO:0000256" key="4">
    <source>
        <dbReference type="ARBA" id="ARBA00023136"/>
    </source>
</evidence>
<feature type="transmembrane region" description="Helical" evidence="6">
    <location>
        <begin position="475"/>
        <end position="502"/>
    </location>
</feature>
<feature type="transmembrane region" description="Helical" evidence="6">
    <location>
        <begin position="71"/>
        <end position="94"/>
    </location>
</feature>
<evidence type="ECO:0000313" key="9">
    <source>
        <dbReference type="Proteomes" id="UP001338125"/>
    </source>
</evidence>
<keyword evidence="9" id="KW-1185">Reference proteome</keyword>
<protein>
    <submittedName>
        <fullName evidence="8">MFS siderochrome iron transporter 1</fullName>
    </submittedName>
</protein>
<sequence>MGLFSKTAPEGETTTTVPDIADEKGRVRNDVAGSDNNDSNGGDASGKEEETQAGVRNIEAAAAVWTTTEMVAAYAIIWLIYFITSLEEVVTYALNPFVTSSFQRHSLTAAVGIMSSLFGGLSKLPLSKILDTWGRPQGLMLTLTLWVVGFIMMAACNNVETYAAAQVFSSIGAQGVSYCLTIFIADTTSLLNRSLMLAFATSPYIVTTWAGGPMSDSVIKHIGWRWGFGIWAIVTPVVVLPLAGVFLWNHKKARKAGLVPSSSANITVAAVKQYCIDVDLFGVLILASGMALFLLPFSIYSYQAEQWRSPMIICMIIFGGLLIICFIIWEQFFAPVKFIPVKLLSDRTVFFGGMMFFFTFANSAIWGSYFSSMLLVVWNTGITKATYINNIYRVGSCFAALVLGYFIRLSGRFKWSATLYSLPLMILGVGLMIQFRQPDQNLGFVIMTQIFVAFAGGPMVVAGEMAMMAPSDHQHVAVIIAVLDLFSSIGSAIGSTISAAIWTGTFKKALIKNLPADAPVDAIYGNLYTQLGYEKGTPIRSGISQSYGESQRYMLITSVCFLVAGWACTWLWRDIKLRDKKQTKGNVI</sequence>
<dbReference type="SUPFAM" id="SSF103473">
    <property type="entry name" value="MFS general substrate transporter"/>
    <property type="match status" value="2"/>
</dbReference>
<feature type="region of interest" description="Disordered" evidence="5">
    <location>
        <begin position="1"/>
        <end position="52"/>
    </location>
</feature>
<reference evidence="8 9" key="1">
    <citation type="submission" date="2024-01" db="EMBL/GenBank/DDBJ databases">
        <title>Complete genome of Cladobotryum mycophilum ATHUM6906.</title>
        <authorList>
            <person name="Christinaki A.C."/>
            <person name="Myridakis A.I."/>
            <person name="Kouvelis V.N."/>
        </authorList>
    </citation>
    <scope>NUCLEOTIDE SEQUENCE [LARGE SCALE GENOMIC DNA]</scope>
    <source>
        <strain evidence="8 9">ATHUM6906</strain>
    </source>
</reference>
<dbReference type="PROSITE" id="PS50850">
    <property type="entry name" value="MFS"/>
    <property type="match status" value="1"/>
</dbReference>
<feature type="transmembrane region" description="Helical" evidence="6">
    <location>
        <begin position="106"/>
        <end position="126"/>
    </location>
</feature>
<dbReference type="Pfam" id="PF07690">
    <property type="entry name" value="MFS_1"/>
    <property type="match status" value="1"/>
</dbReference>
<keyword evidence="4 6" id="KW-0472">Membrane</keyword>
<dbReference type="Proteomes" id="UP001338125">
    <property type="component" value="Unassembled WGS sequence"/>
</dbReference>
<evidence type="ECO:0000313" key="8">
    <source>
        <dbReference type="EMBL" id="KAK5996835.1"/>
    </source>
</evidence>
<evidence type="ECO:0000256" key="2">
    <source>
        <dbReference type="ARBA" id="ARBA00022692"/>
    </source>
</evidence>
<comment type="subcellular location">
    <subcellularLocation>
        <location evidence="1">Membrane</location>
        <topology evidence="1">Multi-pass membrane protein</topology>
    </subcellularLocation>
</comment>
<feature type="transmembrane region" description="Helical" evidence="6">
    <location>
        <begin position="390"/>
        <end position="407"/>
    </location>
</feature>
<accession>A0ABR0SXC1</accession>